<sequence>MVTDLATGFQRSSPVKVLPQHKEDVTINEITHRIAKRSHQPVGSSGLEPHEWRQPKRAKQSPGLDAPRTLPSISSTCSSDDVYSSAFTEDCLVLAEMLYKTPRPVSPSDTSVQSQLSEPQDFSPVPIAKRMLSRTSSRNLKENQVCHLASPFSSRPGSRHASPMYAPVRKRGGLQHSRSHVKSRTLSTGLNAAQLISKEKSYSGADTRARVPSSPHSRSQGNNINPLSIVKTSGTVHTRTSSIPTKFSVHGYESDPWLVHPKQLTQSAWLDTEHSSFYLDTPNGISTPLRRCRATTGDLWMQTNNSEDESPGAGITEGDAERLDLSLLNPPAVNAFVGHSPPRRRRRTMNYNADDGLLFSSILDFSSISKGKASSLPCGISGVASTNAMNGPAHPDNVPGLSDSFAELNLSLASAFSPTASSYGHDNYSNRPTPALATTKASGHPVGYAEETSLPKHVSPSTRQKTTDSNGDKLGNLFSILGIAACRNGTSPASNSTPSSGLANLAYTAFQPREPMHRRKRGDTIRASDYARPTPPIDATVESAYVLNDAAESAQSNTSGNIIKAIRPGRVRSGTITLASFAASSRRGEHDQTHTEKSPRRTHRRSHAVWPAAKMRSDIKPLCVPSDDEDDELLLKAGDTYDS</sequence>
<feature type="region of interest" description="Disordered" evidence="1">
    <location>
        <begin position="33"/>
        <end position="81"/>
    </location>
</feature>
<reference evidence="2 3" key="1">
    <citation type="journal article" date="2012" name="Appl. Environ. Microbiol.">
        <title>Short-read sequencing for genomic analysis of the brown rot fungus Fibroporia radiculosa.</title>
        <authorList>
            <person name="Tang J.D."/>
            <person name="Perkins A.D."/>
            <person name="Sonstegard T.S."/>
            <person name="Schroeder S.G."/>
            <person name="Burgess S.C."/>
            <person name="Diehl S.V."/>
        </authorList>
    </citation>
    <scope>NUCLEOTIDE SEQUENCE [LARGE SCALE GENOMIC DNA]</scope>
    <source>
        <strain evidence="2 3">TFFH 294</strain>
    </source>
</reference>
<feature type="region of interest" description="Disordered" evidence="1">
    <location>
        <begin position="199"/>
        <end position="228"/>
    </location>
</feature>
<organism evidence="2 3">
    <name type="scientific">Fibroporia radiculosa</name>
    <dbReference type="NCBI Taxonomy" id="599839"/>
    <lineage>
        <taxon>Eukaryota</taxon>
        <taxon>Fungi</taxon>
        <taxon>Dikarya</taxon>
        <taxon>Basidiomycota</taxon>
        <taxon>Agaricomycotina</taxon>
        <taxon>Agaricomycetes</taxon>
        <taxon>Polyporales</taxon>
        <taxon>Fibroporiaceae</taxon>
        <taxon>Fibroporia</taxon>
    </lineage>
</organism>
<feature type="compositionally biased region" description="Polar residues" evidence="1">
    <location>
        <begin position="459"/>
        <end position="469"/>
    </location>
</feature>
<gene>
    <name evidence="2" type="ORF">FIBRA_04668</name>
</gene>
<feature type="compositionally biased region" description="Low complexity" evidence="1">
    <location>
        <begin position="72"/>
        <end position="81"/>
    </location>
</feature>
<keyword evidence="3" id="KW-1185">Reference proteome</keyword>
<evidence type="ECO:0000256" key="1">
    <source>
        <dbReference type="SAM" id="MobiDB-lite"/>
    </source>
</evidence>
<protein>
    <submittedName>
        <fullName evidence="2">Uncharacterized protein</fullName>
    </submittedName>
</protein>
<accession>J4GPM1</accession>
<dbReference type="AlphaFoldDB" id="J4GPM1"/>
<dbReference type="Proteomes" id="UP000006352">
    <property type="component" value="Unassembled WGS sequence"/>
</dbReference>
<evidence type="ECO:0000313" key="3">
    <source>
        <dbReference type="Proteomes" id="UP000006352"/>
    </source>
</evidence>
<dbReference type="RefSeq" id="XP_012181848.1">
    <property type="nucleotide sequence ID" value="XM_012326458.1"/>
</dbReference>
<dbReference type="InParanoid" id="J4GPM1"/>
<evidence type="ECO:0000313" key="2">
    <source>
        <dbReference type="EMBL" id="CCM02565.1"/>
    </source>
</evidence>
<feature type="region of interest" description="Disordered" evidence="1">
    <location>
        <begin position="426"/>
        <end position="471"/>
    </location>
</feature>
<proteinExistence type="predicted"/>
<name>J4GPM1_9APHY</name>
<feature type="region of interest" description="Disordered" evidence="1">
    <location>
        <begin position="581"/>
        <end position="609"/>
    </location>
</feature>
<dbReference type="GeneID" id="24097476"/>
<feature type="compositionally biased region" description="Basic and acidic residues" evidence="1">
    <location>
        <begin position="586"/>
        <end position="599"/>
    </location>
</feature>
<dbReference type="HOGENOM" id="CLU_028541_0_0_1"/>
<feature type="compositionally biased region" description="Polar residues" evidence="1">
    <location>
        <begin position="214"/>
        <end position="228"/>
    </location>
</feature>
<dbReference type="EMBL" id="HE797086">
    <property type="protein sequence ID" value="CCM02565.1"/>
    <property type="molecule type" value="Genomic_DNA"/>
</dbReference>
<dbReference type="OrthoDB" id="3055857at2759"/>